<keyword evidence="3 6" id="KW-0547">Nucleotide-binding</keyword>
<evidence type="ECO:0000313" key="12">
    <source>
        <dbReference type="EMBL" id="KAG6474900.1"/>
    </source>
</evidence>
<dbReference type="PROSITE" id="PS00107">
    <property type="entry name" value="PROTEIN_KINASE_ATP"/>
    <property type="match status" value="1"/>
</dbReference>
<dbReference type="InterPro" id="IPR000719">
    <property type="entry name" value="Prot_kinase_dom"/>
</dbReference>
<organism evidence="12 13">
    <name type="scientific">Zingiber officinale</name>
    <name type="common">Ginger</name>
    <name type="synonym">Amomum zingiber</name>
    <dbReference type="NCBI Taxonomy" id="94328"/>
    <lineage>
        <taxon>Eukaryota</taxon>
        <taxon>Viridiplantae</taxon>
        <taxon>Streptophyta</taxon>
        <taxon>Embryophyta</taxon>
        <taxon>Tracheophyta</taxon>
        <taxon>Spermatophyta</taxon>
        <taxon>Magnoliopsida</taxon>
        <taxon>Liliopsida</taxon>
        <taxon>Zingiberales</taxon>
        <taxon>Zingiberaceae</taxon>
        <taxon>Zingiber</taxon>
    </lineage>
</organism>
<feature type="binding site" evidence="6">
    <location>
        <position position="348"/>
    </location>
    <ligand>
        <name>ATP</name>
        <dbReference type="ChEBI" id="CHEBI:30616"/>
    </ligand>
</feature>
<evidence type="ECO:0000256" key="9">
    <source>
        <dbReference type="SAM" id="SignalP"/>
    </source>
</evidence>
<feature type="region of interest" description="Disordered" evidence="7">
    <location>
        <begin position="617"/>
        <end position="639"/>
    </location>
</feature>
<reference evidence="12 13" key="1">
    <citation type="submission" date="2020-08" db="EMBL/GenBank/DDBJ databases">
        <title>Plant Genome Project.</title>
        <authorList>
            <person name="Zhang R.-G."/>
        </authorList>
    </citation>
    <scope>NUCLEOTIDE SEQUENCE [LARGE SCALE GENOMIC DNA]</scope>
    <source>
        <tissue evidence="12">Rhizome</tissue>
    </source>
</reference>
<dbReference type="AlphaFoldDB" id="A0A8J5C8K8"/>
<dbReference type="Pfam" id="PF01657">
    <property type="entry name" value="Stress-antifung"/>
    <property type="match status" value="2"/>
</dbReference>
<dbReference type="Pfam" id="PF07714">
    <property type="entry name" value="PK_Tyr_Ser-Thr"/>
    <property type="match status" value="1"/>
</dbReference>
<keyword evidence="5 6" id="KW-0067">ATP-binding</keyword>
<dbReference type="InterPro" id="IPR002902">
    <property type="entry name" value="GNK2"/>
</dbReference>
<evidence type="ECO:0000256" key="2">
    <source>
        <dbReference type="ARBA" id="ARBA00022679"/>
    </source>
</evidence>
<dbReference type="GO" id="GO:0004674">
    <property type="term" value="F:protein serine/threonine kinase activity"/>
    <property type="evidence" value="ECO:0007669"/>
    <property type="project" value="UniProtKB-KW"/>
</dbReference>
<keyword evidence="4" id="KW-0418">Kinase</keyword>
<feature type="compositionally biased region" description="Polar residues" evidence="7">
    <location>
        <begin position="622"/>
        <end position="639"/>
    </location>
</feature>
<keyword evidence="1" id="KW-0723">Serine/threonine-protein kinase</keyword>
<comment type="caution">
    <text evidence="12">The sequence shown here is derived from an EMBL/GenBank/DDBJ whole genome shotgun (WGS) entry which is preliminary data.</text>
</comment>
<keyword evidence="8" id="KW-0472">Membrane</keyword>
<evidence type="ECO:0000256" key="5">
    <source>
        <dbReference type="ARBA" id="ARBA00022840"/>
    </source>
</evidence>
<protein>
    <recommendedName>
        <fullName evidence="14">Cysteine-rich receptor-like protein kinase 2</fullName>
    </recommendedName>
</protein>
<dbReference type="InterPro" id="IPR052059">
    <property type="entry name" value="CR_Ser/Thr_kinase"/>
</dbReference>
<evidence type="ECO:0000313" key="13">
    <source>
        <dbReference type="Proteomes" id="UP000734854"/>
    </source>
</evidence>
<dbReference type="OrthoDB" id="4062651at2759"/>
<sequence>MAYFASALAFLALLLWSRITDADPQANLILNACSLINVTNTTAFAATINRTFADLHSTISSAAPSSSDSHFATAQNSDPQFYALFQCRGYLSTADCLTCFSAAEVHIRRYCGPANGARVVYDGCFLRYEITPFFDQNTGRGNGNICGKRNSTSGFAAAVPPLLEDLSNATPKTPDFFAAAERDGVFGIAQCVNSVSVEGCGQCLTTAVNNAELCLPLADGRAMDTGCFMRYSNESFFPTNQTMDLSPFLNSGRSSKRRAIIWGVAGGVGGLLLLLGLVTLLWMRRPRDQQDRKGDILGATELQGPLNFRYKDLKKATNNFSKDNKLGEGGFGDVYKGILKNRTTVAVKRLAIAQISRARADFQTEVKLISNVHHRNLIRLHGCSSKGKDFLLVYEYMANSSLDKFIFGDRRGFLNWKQRFSIIVGMARGLSYLHQEFHVCIIHRDIKCSNILLDDDFQPRIADFGLVRLLPEDKSHLSTRFAGTLGYTAPEYAIQGQLSEKVDTYSFGVVVLEIISGRKNYDMKLEPDAQYLLEWVWKLYELDQLIELVDETLDPSEFSPEEVKRIIEIALLCTQSAAASRPTMSEIVVMLLGQSDNTLELTGPTFIDASSRVHGDTPPATILSSTSHATDSISQVSAR</sequence>
<dbReference type="GO" id="GO:0005524">
    <property type="term" value="F:ATP binding"/>
    <property type="evidence" value="ECO:0007669"/>
    <property type="project" value="UniProtKB-UniRule"/>
</dbReference>
<dbReference type="CDD" id="cd23509">
    <property type="entry name" value="Gnk2-like"/>
    <property type="match status" value="2"/>
</dbReference>
<dbReference type="FunFam" id="3.30.200.20:FF:000177">
    <property type="entry name" value="Cysteine-rich receptor-like protein kinase 2"/>
    <property type="match status" value="1"/>
</dbReference>
<feature type="chain" id="PRO_5035312006" description="Cysteine-rich receptor-like protein kinase 2" evidence="9">
    <location>
        <begin position="23"/>
        <end position="639"/>
    </location>
</feature>
<evidence type="ECO:0000256" key="6">
    <source>
        <dbReference type="PROSITE-ProRule" id="PRU10141"/>
    </source>
</evidence>
<evidence type="ECO:0000256" key="3">
    <source>
        <dbReference type="ARBA" id="ARBA00022741"/>
    </source>
</evidence>
<feature type="domain" description="Gnk2-homologous" evidence="11">
    <location>
        <begin position="26"/>
        <end position="133"/>
    </location>
</feature>
<evidence type="ECO:0000256" key="8">
    <source>
        <dbReference type="SAM" id="Phobius"/>
    </source>
</evidence>
<dbReference type="EMBL" id="JACMSC010000018">
    <property type="protein sequence ID" value="KAG6474900.1"/>
    <property type="molecule type" value="Genomic_DNA"/>
</dbReference>
<dbReference type="InterPro" id="IPR001245">
    <property type="entry name" value="Ser-Thr/Tyr_kinase_cat_dom"/>
</dbReference>
<accession>A0A8J5C8K8</accession>
<dbReference type="PANTHER" id="PTHR47973">
    <property type="entry name" value="CYSTEINE-RICH RECEPTOR-LIKE PROTEIN KINASE 3"/>
    <property type="match status" value="1"/>
</dbReference>
<keyword evidence="13" id="KW-1185">Reference proteome</keyword>
<dbReference type="FunFam" id="1.10.510.10:FF:000336">
    <property type="entry name" value="Cysteine-rich receptor-like protein kinase 2"/>
    <property type="match status" value="1"/>
</dbReference>
<evidence type="ECO:0000259" key="11">
    <source>
        <dbReference type="PROSITE" id="PS51473"/>
    </source>
</evidence>
<gene>
    <name evidence="12" type="ORF">ZIOFF_064116</name>
</gene>
<evidence type="ECO:0008006" key="14">
    <source>
        <dbReference type="Google" id="ProtNLM"/>
    </source>
</evidence>
<keyword evidence="2" id="KW-0808">Transferase</keyword>
<evidence type="ECO:0000256" key="1">
    <source>
        <dbReference type="ARBA" id="ARBA00022527"/>
    </source>
</evidence>
<dbReference type="InterPro" id="IPR017441">
    <property type="entry name" value="Protein_kinase_ATP_BS"/>
</dbReference>
<dbReference type="PROSITE" id="PS51473">
    <property type="entry name" value="GNK2"/>
    <property type="match status" value="2"/>
</dbReference>
<proteinExistence type="predicted"/>
<dbReference type="Proteomes" id="UP000734854">
    <property type="component" value="Unassembled WGS sequence"/>
</dbReference>
<evidence type="ECO:0000256" key="4">
    <source>
        <dbReference type="ARBA" id="ARBA00022777"/>
    </source>
</evidence>
<keyword evidence="8" id="KW-1133">Transmembrane helix</keyword>
<feature type="domain" description="Gnk2-homologous" evidence="11">
    <location>
        <begin position="137"/>
        <end position="236"/>
    </location>
</feature>
<keyword evidence="8" id="KW-0812">Transmembrane</keyword>
<dbReference type="CDD" id="cd14066">
    <property type="entry name" value="STKc_IRAK"/>
    <property type="match status" value="1"/>
</dbReference>
<name>A0A8J5C8K8_ZINOF</name>
<dbReference type="PROSITE" id="PS50011">
    <property type="entry name" value="PROTEIN_KINASE_DOM"/>
    <property type="match status" value="1"/>
</dbReference>
<dbReference type="InterPro" id="IPR008271">
    <property type="entry name" value="Ser/Thr_kinase_AS"/>
</dbReference>
<evidence type="ECO:0000256" key="7">
    <source>
        <dbReference type="SAM" id="MobiDB-lite"/>
    </source>
</evidence>
<feature type="signal peptide" evidence="9">
    <location>
        <begin position="1"/>
        <end position="22"/>
    </location>
</feature>
<evidence type="ECO:0000259" key="10">
    <source>
        <dbReference type="PROSITE" id="PS50011"/>
    </source>
</evidence>
<feature type="transmembrane region" description="Helical" evidence="8">
    <location>
        <begin position="259"/>
        <end position="283"/>
    </location>
</feature>
<feature type="domain" description="Protein kinase" evidence="10">
    <location>
        <begin position="320"/>
        <end position="599"/>
    </location>
</feature>
<dbReference type="SMART" id="SM00220">
    <property type="entry name" value="S_TKc"/>
    <property type="match status" value="1"/>
</dbReference>
<keyword evidence="9" id="KW-0732">Signal</keyword>
<dbReference type="PROSITE" id="PS00108">
    <property type="entry name" value="PROTEIN_KINASE_ST"/>
    <property type="match status" value="1"/>
</dbReference>